<dbReference type="Gene3D" id="3.30.565.10">
    <property type="entry name" value="Histidine kinase-like ATPase, C-terminal domain"/>
    <property type="match status" value="1"/>
</dbReference>
<dbReference type="FunFam" id="3.30.565.10:FF:000016">
    <property type="entry name" value="Chemotaxis protein CheA, putative"/>
    <property type="match status" value="1"/>
</dbReference>
<dbReference type="Pfam" id="PF02518">
    <property type="entry name" value="HATPase_c"/>
    <property type="match status" value="1"/>
</dbReference>
<keyword evidence="13" id="KW-0812">Transmembrane</keyword>
<evidence type="ECO:0000313" key="18">
    <source>
        <dbReference type="EMBL" id="RMW99264.1"/>
    </source>
</evidence>
<dbReference type="SUPFAM" id="SSF55874">
    <property type="entry name" value="ATPase domain of HSP90 chaperone/DNA topoisomerase II/histidine kinase"/>
    <property type="match status" value="1"/>
</dbReference>
<dbReference type="SMART" id="SM00387">
    <property type="entry name" value="HATPase_c"/>
    <property type="match status" value="1"/>
</dbReference>
<evidence type="ECO:0000259" key="16">
    <source>
        <dbReference type="PROSITE" id="PS50851"/>
    </source>
</evidence>
<keyword evidence="5" id="KW-0808">Transferase</keyword>
<dbReference type="InterPro" id="IPR003594">
    <property type="entry name" value="HATPase_dom"/>
</dbReference>
<dbReference type="Gene3D" id="3.40.50.2300">
    <property type="match status" value="1"/>
</dbReference>
<feature type="domain" description="Response regulatory" evidence="15">
    <location>
        <begin position="791"/>
        <end position="909"/>
    </location>
</feature>
<dbReference type="InterPro" id="IPR004358">
    <property type="entry name" value="Sig_transdc_His_kin-like_C"/>
</dbReference>
<evidence type="ECO:0000256" key="2">
    <source>
        <dbReference type="ARBA" id="ARBA00012438"/>
    </source>
</evidence>
<feature type="coiled-coil region" evidence="11">
    <location>
        <begin position="331"/>
        <end position="365"/>
    </location>
</feature>
<gene>
    <name evidence="18" type="ORF">EBQ26_05070</name>
</gene>
<comment type="function">
    <text evidence="8">Involved in the transmission of sensory signals from the chemoreceptors to the flagellar motors. CheA is autophosphorylated; it can transfer its phosphate group to either CheB or CheY.</text>
</comment>
<comment type="caution">
    <text evidence="18">The sequence shown here is derived from an EMBL/GenBank/DDBJ whole genome shotgun (WGS) entry which is preliminary data.</text>
</comment>
<dbReference type="PROSITE" id="PS50109">
    <property type="entry name" value="HIS_KIN"/>
    <property type="match status" value="1"/>
</dbReference>
<dbReference type="InterPro" id="IPR002545">
    <property type="entry name" value="CheW-lke_dom"/>
</dbReference>
<dbReference type="PRINTS" id="PR00344">
    <property type="entry name" value="BCTRLSENSOR"/>
</dbReference>
<evidence type="ECO:0000256" key="6">
    <source>
        <dbReference type="ARBA" id="ARBA00022777"/>
    </source>
</evidence>
<dbReference type="CDD" id="cd00088">
    <property type="entry name" value="HPT"/>
    <property type="match status" value="1"/>
</dbReference>
<accession>A0A3M6Q8X6</accession>
<dbReference type="InterPro" id="IPR005467">
    <property type="entry name" value="His_kinase_dom"/>
</dbReference>
<evidence type="ECO:0000256" key="4">
    <source>
        <dbReference type="ARBA" id="ARBA00022553"/>
    </source>
</evidence>
<dbReference type="EC" id="2.7.13.3" evidence="2"/>
<dbReference type="AlphaFoldDB" id="A0A3M6Q8X6"/>
<dbReference type="InterPro" id="IPR008207">
    <property type="entry name" value="Sig_transdc_His_kin_Hpt_dom"/>
</dbReference>
<dbReference type="InterPro" id="IPR051315">
    <property type="entry name" value="Bact_Chemotaxis_CheA"/>
</dbReference>
<dbReference type="SUPFAM" id="SSF52172">
    <property type="entry name" value="CheY-like"/>
    <property type="match status" value="1"/>
</dbReference>
<dbReference type="SUPFAM" id="SSF50341">
    <property type="entry name" value="CheW-like"/>
    <property type="match status" value="1"/>
</dbReference>
<dbReference type="Pfam" id="PF00072">
    <property type="entry name" value="Response_reg"/>
    <property type="match status" value="1"/>
</dbReference>
<dbReference type="PANTHER" id="PTHR43395">
    <property type="entry name" value="SENSOR HISTIDINE KINASE CHEA"/>
    <property type="match status" value="1"/>
</dbReference>
<feature type="transmembrane region" description="Helical" evidence="13">
    <location>
        <begin position="739"/>
        <end position="760"/>
    </location>
</feature>
<comment type="catalytic activity">
    <reaction evidence="1">
        <text>ATP + protein L-histidine = ADP + protein N-phospho-L-histidine.</text>
        <dbReference type="EC" id="2.7.13.3"/>
    </reaction>
</comment>
<evidence type="ECO:0000256" key="3">
    <source>
        <dbReference type="ARBA" id="ARBA00021495"/>
    </source>
</evidence>
<evidence type="ECO:0000256" key="7">
    <source>
        <dbReference type="ARBA" id="ARBA00023012"/>
    </source>
</evidence>
<keyword evidence="7" id="KW-0902">Two-component regulatory system</keyword>
<feature type="modified residue" description="4-aspartylphosphate" evidence="10">
    <location>
        <position position="842"/>
    </location>
</feature>
<dbReference type="SUPFAM" id="SSF47226">
    <property type="entry name" value="Histidine-containing phosphotransfer domain, HPT domain"/>
    <property type="match status" value="1"/>
</dbReference>
<dbReference type="SMART" id="SM00260">
    <property type="entry name" value="CheW"/>
    <property type="match status" value="1"/>
</dbReference>
<dbReference type="SMART" id="SM01231">
    <property type="entry name" value="H-kinase_dim"/>
    <property type="match status" value="1"/>
</dbReference>
<sequence length="916" mass="99180">MVERSQQLASTGEHIKADASFGQFLAQLAQHIQQLSNQPAAQPEQVRRVITDSLQEIQSALDGIVASTGYGQVGRNEFDRLATLQAALPSASQPPAPSAETLAIMGQIDPDLFPIFEEEAIELLPRLIGGLRRWASEPQSFEARSEVLRVLHTLKGSSRLAGARQIGEMAHRFESDIEALEAKADNAQHIPPLFARYDELQSAFDALRSAATEVESSLASAEGPATQFDLAEAAAQAEATGSEQATPHTPASAAPTPASATPGPSSSGASLPHTPQIGASFGTDLPGPTPLVVQQSSRRIQTVRVRSTHINRLINQAGEIQISRSRAESRLRQLNTALDGMTVDLDRLRHQLRELEVQTESQMQSRMTLGKDSADFDPLELDRFTRVQELTRMMAETVNDVATVQRTLQAAMIGTEDDLVAQERKGRELQRDLLHTRMVEFDSVAERLHAVVRQAATDTGKMADLVIENGNIEMDRVLLDRLMGGFEHLLRNCVGHGIEPPAEREQAGKPATGIITLTVEQEGNDVAISFSDDGAGLNLEAIRNKGIERGLITADQEVTTKDLSNLIFMPGFTTAQELTGVSGRGIGMDVVRVDVSSLGGRIETTTEKGKGTTFRMVMPLTTAVTQVMLVRAGTLIVGLPANLIDGIERVSHDVLLGAYDSGVVEMEGKRIPFYWAGAMLQHSQRSQELAARTYPVVLVRSAAQIVAVHVDEVLGNQEVVVKNLGPQLSTLPGLTGMSVLASGAVLLVYNFIALASVYGASAQALQRQRDPADIPADIKLSGVTRDSDIPLVMVVDDSITVRRVTERMLKREGYRVVLAANGAVALEMLQQAQELPVVILSDIEMPQMDGFELLTHVRADARLASLPVVMITSRMAQKHRDHAMQLGANHYLGKPYSDAELLALVRQYANAVQAEA</sequence>
<keyword evidence="4 10" id="KW-0597">Phosphoprotein</keyword>
<evidence type="ECO:0000256" key="12">
    <source>
        <dbReference type="SAM" id="MobiDB-lite"/>
    </source>
</evidence>
<evidence type="ECO:0000313" key="19">
    <source>
        <dbReference type="Proteomes" id="UP000267521"/>
    </source>
</evidence>
<dbReference type="GO" id="GO:0000155">
    <property type="term" value="F:phosphorelay sensor kinase activity"/>
    <property type="evidence" value="ECO:0007669"/>
    <property type="project" value="InterPro"/>
</dbReference>
<dbReference type="InterPro" id="IPR036890">
    <property type="entry name" value="HATPase_C_sf"/>
</dbReference>
<dbReference type="GO" id="GO:0005737">
    <property type="term" value="C:cytoplasm"/>
    <property type="evidence" value="ECO:0007669"/>
    <property type="project" value="InterPro"/>
</dbReference>
<evidence type="ECO:0000256" key="1">
    <source>
        <dbReference type="ARBA" id="ARBA00000085"/>
    </source>
</evidence>
<dbReference type="Gene3D" id="1.20.120.160">
    <property type="entry name" value="HPT domain"/>
    <property type="match status" value="1"/>
</dbReference>
<dbReference type="PROSITE" id="PS50110">
    <property type="entry name" value="RESPONSE_REGULATORY"/>
    <property type="match status" value="1"/>
</dbReference>
<feature type="compositionally biased region" description="Low complexity" evidence="12">
    <location>
        <begin position="233"/>
        <end position="270"/>
    </location>
</feature>
<dbReference type="PROSITE" id="PS50894">
    <property type="entry name" value="HPT"/>
    <property type="match status" value="1"/>
</dbReference>
<dbReference type="Pfam" id="PF01584">
    <property type="entry name" value="CheW"/>
    <property type="match status" value="1"/>
</dbReference>
<evidence type="ECO:0000256" key="10">
    <source>
        <dbReference type="PROSITE-ProRule" id="PRU00169"/>
    </source>
</evidence>
<dbReference type="SMART" id="SM00448">
    <property type="entry name" value="REC"/>
    <property type="match status" value="1"/>
</dbReference>
<feature type="domain" description="Histidine kinase" evidence="14">
    <location>
        <begin position="417"/>
        <end position="622"/>
    </location>
</feature>
<keyword evidence="6 18" id="KW-0418">Kinase</keyword>
<dbReference type="InterPro" id="IPR011006">
    <property type="entry name" value="CheY-like_superfamily"/>
</dbReference>
<keyword evidence="11" id="KW-0175">Coiled coil</keyword>
<dbReference type="PROSITE" id="PS50851">
    <property type="entry name" value="CHEW"/>
    <property type="match status" value="1"/>
</dbReference>
<dbReference type="InterPro" id="IPR001789">
    <property type="entry name" value="Sig_transdc_resp-reg_receiver"/>
</dbReference>
<dbReference type="PANTHER" id="PTHR43395:SF8">
    <property type="entry name" value="HISTIDINE KINASE"/>
    <property type="match status" value="1"/>
</dbReference>
<feature type="domain" description="HPt" evidence="17">
    <location>
        <begin position="105"/>
        <end position="207"/>
    </location>
</feature>
<dbReference type="GO" id="GO:0006935">
    <property type="term" value="P:chemotaxis"/>
    <property type="evidence" value="ECO:0007669"/>
    <property type="project" value="InterPro"/>
</dbReference>
<name>A0A3M6Q8X6_9BURK</name>
<keyword evidence="13" id="KW-0472">Membrane</keyword>
<dbReference type="EMBL" id="RDQM01000005">
    <property type="protein sequence ID" value="RMW99264.1"/>
    <property type="molecule type" value="Genomic_DNA"/>
</dbReference>
<reference evidence="18 19" key="1">
    <citation type="submission" date="2018-10" db="EMBL/GenBank/DDBJ databases">
        <title>Comamonadaceae CDC group NO-1 genome sequencing and assembly.</title>
        <authorList>
            <person name="Bernier A.-M."/>
            <person name="Bernard K."/>
        </authorList>
    </citation>
    <scope>NUCLEOTIDE SEQUENCE [LARGE SCALE GENOMIC DNA]</scope>
    <source>
        <strain evidence="18 19">NML970147</strain>
    </source>
</reference>
<dbReference type="InterPro" id="IPR036061">
    <property type="entry name" value="CheW-like_dom_sf"/>
</dbReference>
<organism evidence="18 19">
    <name type="scientific">Allofranklinella schreckenbergeri</name>
    <dbReference type="NCBI Taxonomy" id="1076744"/>
    <lineage>
        <taxon>Bacteria</taxon>
        <taxon>Pseudomonadati</taxon>
        <taxon>Pseudomonadota</taxon>
        <taxon>Betaproteobacteria</taxon>
        <taxon>Burkholderiales</taxon>
        <taxon>Comamonadaceae</taxon>
        <taxon>Allofranklinella</taxon>
    </lineage>
</organism>
<feature type="region of interest" description="Disordered" evidence="12">
    <location>
        <begin position="233"/>
        <end position="295"/>
    </location>
</feature>
<dbReference type="Gene3D" id="2.30.30.40">
    <property type="entry name" value="SH3 Domains"/>
    <property type="match status" value="1"/>
</dbReference>
<dbReference type="InterPro" id="IPR004105">
    <property type="entry name" value="CheA-like_dim"/>
</dbReference>
<evidence type="ECO:0000256" key="11">
    <source>
        <dbReference type="SAM" id="Coils"/>
    </source>
</evidence>
<proteinExistence type="predicted"/>
<dbReference type="Pfam" id="PF01627">
    <property type="entry name" value="Hpt"/>
    <property type="match status" value="1"/>
</dbReference>
<protein>
    <recommendedName>
        <fullName evidence="3">Chemotaxis protein CheA</fullName>
        <ecNumber evidence="2">2.7.13.3</ecNumber>
    </recommendedName>
</protein>
<feature type="modified residue" description="Phosphohistidine" evidence="9">
    <location>
        <position position="152"/>
    </location>
</feature>
<feature type="domain" description="CheW-like" evidence="16">
    <location>
        <begin position="624"/>
        <end position="760"/>
    </location>
</feature>
<keyword evidence="13" id="KW-1133">Transmembrane helix</keyword>
<dbReference type="InterPro" id="IPR036641">
    <property type="entry name" value="HPT_dom_sf"/>
</dbReference>
<evidence type="ECO:0000259" key="17">
    <source>
        <dbReference type="PROSITE" id="PS50894"/>
    </source>
</evidence>
<evidence type="ECO:0000256" key="8">
    <source>
        <dbReference type="ARBA" id="ARBA00035100"/>
    </source>
</evidence>
<evidence type="ECO:0000256" key="9">
    <source>
        <dbReference type="PROSITE-ProRule" id="PRU00110"/>
    </source>
</evidence>
<evidence type="ECO:0000259" key="14">
    <source>
        <dbReference type="PROSITE" id="PS50109"/>
    </source>
</evidence>
<evidence type="ECO:0000256" key="13">
    <source>
        <dbReference type="SAM" id="Phobius"/>
    </source>
</evidence>
<dbReference type="Proteomes" id="UP000267521">
    <property type="component" value="Unassembled WGS sequence"/>
</dbReference>
<evidence type="ECO:0000256" key="5">
    <source>
        <dbReference type="ARBA" id="ARBA00022679"/>
    </source>
</evidence>
<evidence type="ECO:0000259" key="15">
    <source>
        <dbReference type="PROSITE" id="PS50110"/>
    </source>
</evidence>